<evidence type="ECO:0000256" key="4">
    <source>
        <dbReference type="PROSITE-ProRule" id="PRU00175"/>
    </source>
</evidence>
<proteinExistence type="predicted"/>
<dbReference type="PANTHER" id="PTHR47692:SF2">
    <property type="entry name" value="ZINC FINGER RING-TYPE DOMAIN CONTAINING PROTEIN"/>
    <property type="match status" value="1"/>
</dbReference>
<keyword evidence="1" id="KW-0479">Metal-binding</keyword>
<keyword evidence="3" id="KW-0862">Zinc</keyword>
<dbReference type="InterPro" id="IPR018957">
    <property type="entry name" value="Znf_C3HC4_RING-type"/>
</dbReference>
<evidence type="ECO:0000256" key="1">
    <source>
        <dbReference type="ARBA" id="ARBA00022723"/>
    </source>
</evidence>
<reference evidence="7 8" key="1">
    <citation type="submission" date="2024-02" db="EMBL/GenBank/DDBJ databases">
        <authorList>
            <consortium name="ELIXIR-Norway"/>
            <consortium name="Elixir Norway"/>
        </authorList>
    </citation>
    <scope>NUCLEOTIDE SEQUENCE [LARGE SCALE GENOMIC DNA]</scope>
</reference>
<evidence type="ECO:0000256" key="3">
    <source>
        <dbReference type="ARBA" id="ARBA00022833"/>
    </source>
</evidence>
<dbReference type="InterPro" id="IPR001841">
    <property type="entry name" value="Znf_RING"/>
</dbReference>
<name>A0ABP0T9C4_9BRYO</name>
<evidence type="ECO:0000259" key="6">
    <source>
        <dbReference type="PROSITE" id="PS50089"/>
    </source>
</evidence>
<evidence type="ECO:0000313" key="7">
    <source>
        <dbReference type="EMBL" id="CAK9189916.1"/>
    </source>
</evidence>
<feature type="domain" description="RING-type" evidence="6">
    <location>
        <begin position="21"/>
        <end position="76"/>
    </location>
</feature>
<feature type="region of interest" description="Disordered" evidence="5">
    <location>
        <begin position="260"/>
        <end position="289"/>
    </location>
</feature>
<accession>A0ABP0T9C4</accession>
<dbReference type="PROSITE" id="PS00518">
    <property type="entry name" value="ZF_RING_1"/>
    <property type="match status" value="1"/>
</dbReference>
<organism evidence="7 8">
    <name type="scientific">Sphagnum troendelagicum</name>
    <dbReference type="NCBI Taxonomy" id="128251"/>
    <lineage>
        <taxon>Eukaryota</taxon>
        <taxon>Viridiplantae</taxon>
        <taxon>Streptophyta</taxon>
        <taxon>Embryophyta</taxon>
        <taxon>Bryophyta</taxon>
        <taxon>Sphagnophytina</taxon>
        <taxon>Sphagnopsida</taxon>
        <taxon>Sphagnales</taxon>
        <taxon>Sphagnaceae</taxon>
        <taxon>Sphagnum</taxon>
    </lineage>
</organism>
<dbReference type="InterPro" id="IPR013083">
    <property type="entry name" value="Znf_RING/FYVE/PHD"/>
</dbReference>
<feature type="compositionally biased region" description="Acidic residues" evidence="5">
    <location>
        <begin position="276"/>
        <end position="289"/>
    </location>
</feature>
<dbReference type="EMBL" id="OZ019893">
    <property type="protein sequence ID" value="CAK9189916.1"/>
    <property type="molecule type" value="Genomic_DNA"/>
</dbReference>
<keyword evidence="2 4" id="KW-0863">Zinc-finger</keyword>
<sequence>MSLEAKGKRSASERTQVGEGCPICLEPVTGEAFLDQCFHRFCYHCILQWSEMVLAASLAKSGNPKRVSSLECPLCKTPYTSVIHDFVSGNKFRRDYLLSLDGSRFHLSEAHKKRQAVYSDQQENPKLEEEELPSAEAEVMINNTNLALPKNPKLRVVQSSRWLTCWVRRELQALMQEEDVDMVTHHIVGIVEFLQKQAKAGGVGRRALSQTAYADWHKAVSVAVQPFVFENARKFAEELWRFLASGIDIAFYDQLALDGSEPTGSKRSDSLTSDVPELDIYDDDLESCS</sequence>
<dbReference type="Gene3D" id="3.30.40.10">
    <property type="entry name" value="Zinc/RING finger domain, C3HC4 (zinc finger)"/>
    <property type="match status" value="1"/>
</dbReference>
<evidence type="ECO:0000256" key="5">
    <source>
        <dbReference type="SAM" id="MobiDB-lite"/>
    </source>
</evidence>
<evidence type="ECO:0000313" key="8">
    <source>
        <dbReference type="Proteomes" id="UP001497512"/>
    </source>
</evidence>
<keyword evidence="8" id="KW-1185">Reference proteome</keyword>
<dbReference type="SUPFAM" id="SSF57850">
    <property type="entry name" value="RING/U-box"/>
    <property type="match status" value="1"/>
</dbReference>
<dbReference type="InterPro" id="IPR017907">
    <property type="entry name" value="Znf_RING_CS"/>
</dbReference>
<dbReference type="PANTHER" id="PTHR47692">
    <property type="entry name" value="RING/U-BOX SUPERFAMILY PROTEIN"/>
    <property type="match status" value="1"/>
</dbReference>
<dbReference type="Proteomes" id="UP001497512">
    <property type="component" value="Chromosome 1"/>
</dbReference>
<dbReference type="Pfam" id="PF00097">
    <property type="entry name" value="zf-C3HC4"/>
    <property type="match status" value="1"/>
</dbReference>
<gene>
    <name evidence="7" type="ORF">CSSPTR1EN2_LOCUS528</name>
</gene>
<evidence type="ECO:0000256" key="2">
    <source>
        <dbReference type="ARBA" id="ARBA00022771"/>
    </source>
</evidence>
<dbReference type="SMART" id="SM00184">
    <property type="entry name" value="RING"/>
    <property type="match status" value="1"/>
</dbReference>
<dbReference type="PROSITE" id="PS50089">
    <property type="entry name" value="ZF_RING_2"/>
    <property type="match status" value="1"/>
</dbReference>
<protein>
    <recommendedName>
        <fullName evidence="6">RING-type domain-containing protein</fullName>
    </recommendedName>
</protein>